<evidence type="ECO:0000256" key="3">
    <source>
        <dbReference type="ARBA" id="ARBA00022723"/>
    </source>
</evidence>
<dbReference type="InterPro" id="IPR006311">
    <property type="entry name" value="TAT_signal"/>
</dbReference>
<keyword evidence="4" id="KW-0677">Repeat</keyword>
<evidence type="ECO:0000313" key="10">
    <source>
        <dbReference type="Proteomes" id="UP000192671"/>
    </source>
</evidence>
<accession>A0A1X0U3V6</accession>
<dbReference type="InterPro" id="IPR017896">
    <property type="entry name" value="4Fe4S_Fe-S-bd"/>
</dbReference>
<dbReference type="Pfam" id="PF12838">
    <property type="entry name" value="Fer4_7"/>
    <property type="match status" value="2"/>
</dbReference>
<protein>
    <submittedName>
        <fullName evidence="9">Ferredoxin-type protein NapG</fullName>
    </submittedName>
</protein>
<comment type="caution">
    <text evidence="9">The sequence shown here is derived from an EMBL/GenBank/DDBJ whole genome shotgun (WGS) entry which is preliminary data.</text>
</comment>
<keyword evidence="6" id="KW-0408">Iron</keyword>
<dbReference type="PROSITE" id="PS00198">
    <property type="entry name" value="4FE4S_FER_1"/>
    <property type="match status" value="1"/>
</dbReference>
<evidence type="ECO:0000313" key="9">
    <source>
        <dbReference type="EMBL" id="ORI08627.1"/>
    </source>
</evidence>
<evidence type="ECO:0000259" key="8">
    <source>
        <dbReference type="PROSITE" id="PS51379"/>
    </source>
</evidence>
<dbReference type="AlphaFoldDB" id="A0A1X0U3V6"/>
<dbReference type="InterPro" id="IPR004494">
    <property type="entry name" value="MauM_NapG"/>
</dbReference>
<feature type="domain" description="4Fe-4S ferredoxin-type" evidence="8">
    <location>
        <begin position="178"/>
        <end position="209"/>
    </location>
</feature>
<keyword evidence="2" id="KW-0004">4Fe-4S</keyword>
<dbReference type="GO" id="GO:0051539">
    <property type="term" value="F:4 iron, 4 sulfur cluster binding"/>
    <property type="evidence" value="ECO:0007669"/>
    <property type="project" value="UniProtKB-KW"/>
</dbReference>
<evidence type="ECO:0000256" key="4">
    <source>
        <dbReference type="ARBA" id="ARBA00022737"/>
    </source>
</evidence>
<dbReference type="NCBIfam" id="TIGR00397">
    <property type="entry name" value="mauM_napG"/>
    <property type="match status" value="1"/>
</dbReference>
<dbReference type="PROSITE" id="PS51318">
    <property type="entry name" value="TAT"/>
    <property type="match status" value="1"/>
</dbReference>
<dbReference type="InterPro" id="IPR050294">
    <property type="entry name" value="RnfB_subfamily"/>
</dbReference>
<evidence type="ECO:0000256" key="1">
    <source>
        <dbReference type="ARBA" id="ARBA00022448"/>
    </source>
</evidence>
<feature type="domain" description="4Fe-4S ferredoxin-type" evidence="8">
    <location>
        <begin position="48"/>
        <end position="77"/>
    </location>
</feature>
<evidence type="ECO:0000256" key="7">
    <source>
        <dbReference type="ARBA" id="ARBA00023014"/>
    </source>
</evidence>
<sequence>MSDMGFSSRREALKFGAKVALLALGGGFVWSLSAKASPLMLLRPPGAKEEKQFLQSCIRCGLCVEACPFDTLKLSSLEDGISIGTPYFEPRKIPCYMCENIPCVPACPTGALDVNLVSTKGKLDINKAKMGVAVVDMKNCVAYWGIQCDACYRACPLLDKALYLEYRRNERTQKHAFLLPVVDSDICTGCGLCERACITKKAAITVLNRDAVLGKVGDNYVKGWIKEDERRIDDADSKIKLDIKKATDYLNGGEL</sequence>
<dbReference type="PANTHER" id="PTHR42859">
    <property type="entry name" value="OXIDOREDUCTASE"/>
    <property type="match status" value="1"/>
</dbReference>
<reference evidence="9 10" key="1">
    <citation type="journal article" date="2017" name="Gene Rep">
        <title>The ribosomal RNA operon (rrn) of Campylobacter concisus supports molecular typing to genomospecies level.</title>
        <authorList>
            <person name="Huq M."/>
            <person name="Van T.T.H."/>
            <person name="Gurtler V."/>
            <person name="Elshagmani E."/>
            <person name="Allemailem K.S."/>
            <person name="Smooker P.M."/>
            <person name="Istivan T.S."/>
        </authorList>
    </citation>
    <scope>NUCLEOTIDE SEQUENCE [LARGE SCALE GENOMIC DNA]</scope>
    <source>
        <strain evidence="9 10">RCH 26</strain>
    </source>
</reference>
<dbReference type="GO" id="GO:0046872">
    <property type="term" value="F:metal ion binding"/>
    <property type="evidence" value="ECO:0007669"/>
    <property type="project" value="UniProtKB-KW"/>
</dbReference>
<dbReference type="Gene3D" id="3.30.70.20">
    <property type="match status" value="2"/>
</dbReference>
<dbReference type="CDD" id="cd16373">
    <property type="entry name" value="DMSOR_beta_like"/>
    <property type="match status" value="1"/>
</dbReference>
<keyword evidence="1" id="KW-0813">Transport</keyword>
<evidence type="ECO:0000256" key="2">
    <source>
        <dbReference type="ARBA" id="ARBA00022485"/>
    </source>
</evidence>
<keyword evidence="7" id="KW-0411">Iron-sulfur</keyword>
<proteinExistence type="predicted"/>
<dbReference type="InterPro" id="IPR017900">
    <property type="entry name" value="4Fe4S_Fe_S_CS"/>
</dbReference>
<dbReference type="Proteomes" id="UP000192671">
    <property type="component" value="Unassembled WGS sequence"/>
</dbReference>
<keyword evidence="5" id="KW-0249">Electron transport</keyword>
<dbReference type="NCBIfam" id="NF007012">
    <property type="entry name" value="PRK09476.1"/>
    <property type="match status" value="1"/>
</dbReference>
<gene>
    <name evidence="9" type="ORF">A3835_03635</name>
</gene>
<keyword evidence="3" id="KW-0479">Metal-binding</keyword>
<evidence type="ECO:0000256" key="6">
    <source>
        <dbReference type="ARBA" id="ARBA00023004"/>
    </source>
</evidence>
<dbReference type="SUPFAM" id="SSF54862">
    <property type="entry name" value="4Fe-4S ferredoxins"/>
    <property type="match status" value="1"/>
</dbReference>
<evidence type="ECO:0000256" key="5">
    <source>
        <dbReference type="ARBA" id="ARBA00022982"/>
    </source>
</evidence>
<organism evidence="9 10">
    <name type="scientific">Campylobacter concisus</name>
    <dbReference type="NCBI Taxonomy" id="199"/>
    <lineage>
        <taxon>Bacteria</taxon>
        <taxon>Pseudomonadati</taxon>
        <taxon>Campylobacterota</taxon>
        <taxon>Epsilonproteobacteria</taxon>
        <taxon>Campylobacterales</taxon>
        <taxon>Campylobacteraceae</taxon>
        <taxon>Campylobacter</taxon>
    </lineage>
</organism>
<dbReference type="EMBL" id="LVWL01000018">
    <property type="protein sequence ID" value="ORI08627.1"/>
    <property type="molecule type" value="Genomic_DNA"/>
</dbReference>
<name>A0A1X0U3V6_9BACT</name>
<dbReference type="PANTHER" id="PTHR42859:SF10">
    <property type="entry name" value="DIMETHYLSULFOXIDE REDUCTASE CHAIN B"/>
    <property type="match status" value="1"/>
</dbReference>
<feature type="domain" description="4Fe-4S ferredoxin-type" evidence="8">
    <location>
        <begin position="84"/>
        <end position="117"/>
    </location>
</feature>
<dbReference type="PROSITE" id="PS51379">
    <property type="entry name" value="4FE4S_FER_2"/>
    <property type="match status" value="3"/>
</dbReference>